<evidence type="ECO:0000313" key="2">
    <source>
        <dbReference type="EMBL" id="KGO77051.1"/>
    </source>
</evidence>
<dbReference type="HOGENOM" id="CLU_083650_2_1_1"/>
<dbReference type="EMBL" id="JQGA01000222">
    <property type="protein sequence ID" value="KGO77051.1"/>
    <property type="molecule type" value="Genomic_DNA"/>
</dbReference>
<dbReference type="PANTHER" id="PTHR36195">
    <property type="entry name" value="DOMAIN PROTEIN, PUTATIVE (AFU_ORTHOLOGUE AFUA_5G01990)-RELATED-RELATED"/>
    <property type="match status" value="1"/>
</dbReference>
<sequence>MTFNVFLTGLLAATAAALPHSARSGESGAVETRDSSSGSLQIVNNMGTDVYLWTTSSDAGSMETISAGGDYSEGWITNSDGGGISIKMSTSESEESVLQFEYTQDGETLYWDMSSINLDPTSEFVKMGFTVVPSDSSCKTVTCAAGDVDCKDAYQLPDDVNTYSCSLSAGFTLTLG</sequence>
<dbReference type="AlphaFoldDB" id="A0A0A2LCY4"/>
<feature type="chain" id="PRO_5001990132" evidence="1">
    <location>
        <begin position="18"/>
        <end position="176"/>
    </location>
</feature>
<dbReference type="PANTHER" id="PTHR36195:SF6">
    <property type="entry name" value="SECRETED THAUMATIN-LIKE PROTEIN CALA"/>
    <property type="match status" value="1"/>
</dbReference>
<evidence type="ECO:0000256" key="1">
    <source>
        <dbReference type="SAM" id="SignalP"/>
    </source>
</evidence>
<gene>
    <name evidence="2" type="ORF">PITC_005760</name>
</gene>
<keyword evidence="1" id="KW-0732">Signal</keyword>
<dbReference type="OMA" id="DCKDAYQ"/>
<proteinExistence type="predicted"/>
<name>A0A0A2LCY4_PENIT</name>
<evidence type="ECO:0000313" key="3">
    <source>
        <dbReference type="Proteomes" id="UP000030104"/>
    </source>
</evidence>
<accession>A0A0A2LCY4</accession>
<comment type="caution">
    <text evidence="2">The sequence shown here is derived from an EMBL/GenBank/DDBJ whole genome shotgun (WGS) entry which is preliminary data.</text>
</comment>
<organism evidence="2 3">
    <name type="scientific">Penicillium italicum</name>
    <name type="common">Blue mold</name>
    <dbReference type="NCBI Taxonomy" id="40296"/>
    <lineage>
        <taxon>Eukaryota</taxon>
        <taxon>Fungi</taxon>
        <taxon>Dikarya</taxon>
        <taxon>Ascomycota</taxon>
        <taxon>Pezizomycotina</taxon>
        <taxon>Eurotiomycetes</taxon>
        <taxon>Eurotiomycetidae</taxon>
        <taxon>Eurotiales</taxon>
        <taxon>Aspergillaceae</taxon>
        <taxon>Penicillium</taxon>
    </lineage>
</organism>
<dbReference type="OrthoDB" id="5144514at2759"/>
<dbReference type="InterPro" id="IPR006771">
    <property type="entry name" value="CetA-like"/>
</dbReference>
<reference evidence="2 3" key="1">
    <citation type="journal article" date="2015" name="Mol. Plant Microbe Interact.">
        <title>Genome, transcriptome, and functional analyses of Penicillium expansum provide new insights into secondary metabolism and pathogenicity.</title>
        <authorList>
            <person name="Ballester A.R."/>
            <person name="Marcet-Houben M."/>
            <person name="Levin E."/>
            <person name="Sela N."/>
            <person name="Selma-Lazaro C."/>
            <person name="Carmona L."/>
            <person name="Wisniewski M."/>
            <person name="Droby S."/>
            <person name="Gonzalez-Candelas L."/>
            <person name="Gabaldon T."/>
        </authorList>
    </citation>
    <scope>NUCLEOTIDE SEQUENCE [LARGE SCALE GENOMIC DNA]</scope>
    <source>
        <strain evidence="2 3">PHI-1</strain>
    </source>
</reference>
<keyword evidence="3" id="KW-1185">Reference proteome</keyword>
<dbReference type="Pfam" id="PF04681">
    <property type="entry name" value="Bys1"/>
    <property type="match status" value="1"/>
</dbReference>
<dbReference type="PhylomeDB" id="A0A0A2LCY4"/>
<protein>
    <submittedName>
        <fullName evidence="2">Uncharacterized protein</fullName>
    </submittedName>
</protein>
<feature type="signal peptide" evidence="1">
    <location>
        <begin position="1"/>
        <end position="17"/>
    </location>
</feature>
<dbReference type="Proteomes" id="UP000030104">
    <property type="component" value="Unassembled WGS sequence"/>
</dbReference>